<proteinExistence type="predicted"/>
<dbReference type="PANTHER" id="PTHR10098">
    <property type="entry name" value="RAPSYN-RELATED"/>
    <property type="match status" value="1"/>
</dbReference>
<name>A0A6S7GZP6_PARCT</name>
<dbReference type="Pfam" id="PF13424">
    <property type="entry name" value="TPR_12"/>
    <property type="match status" value="2"/>
</dbReference>
<gene>
    <name evidence="2" type="ORF">PACLA_8A079945</name>
</gene>
<dbReference type="InterPro" id="IPR011990">
    <property type="entry name" value="TPR-like_helical_dom_sf"/>
</dbReference>
<dbReference type="OrthoDB" id="5951504at2759"/>
<reference evidence="2" key="1">
    <citation type="submission" date="2020-04" db="EMBL/GenBank/DDBJ databases">
        <authorList>
            <person name="Alioto T."/>
            <person name="Alioto T."/>
            <person name="Gomez Garrido J."/>
        </authorList>
    </citation>
    <scope>NUCLEOTIDE SEQUENCE</scope>
    <source>
        <strain evidence="2">A484AB</strain>
    </source>
</reference>
<keyword evidence="3" id="KW-1185">Reference proteome</keyword>
<evidence type="ECO:0000313" key="2">
    <source>
        <dbReference type="EMBL" id="CAB3997683.1"/>
    </source>
</evidence>
<evidence type="ECO:0000259" key="1">
    <source>
        <dbReference type="Pfam" id="PF12770"/>
    </source>
</evidence>
<dbReference type="Gene3D" id="1.25.40.10">
    <property type="entry name" value="Tetratricopeptide repeat domain"/>
    <property type="match status" value="2"/>
</dbReference>
<dbReference type="PROSITE" id="PS50005">
    <property type="entry name" value="TPR"/>
    <property type="match status" value="1"/>
</dbReference>
<dbReference type="InterPro" id="IPR024983">
    <property type="entry name" value="CHAT_dom"/>
</dbReference>
<protein>
    <submittedName>
        <fullName evidence="2">Tetratricopeptide repeat 28-like</fullName>
    </submittedName>
</protein>
<dbReference type="SMART" id="SM00028">
    <property type="entry name" value="TPR"/>
    <property type="match status" value="6"/>
</dbReference>
<dbReference type="Proteomes" id="UP001152795">
    <property type="component" value="Unassembled WGS sequence"/>
</dbReference>
<dbReference type="EMBL" id="CACRXK020003161">
    <property type="protein sequence ID" value="CAB3997683.1"/>
    <property type="molecule type" value="Genomic_DNA"/>
</dbReference>
<dbReference type="Pfam" id="PF12770">
    <property type="entry name" value="CHAT"/>
    <property type="match status" value="1"/>
</dbReference>
<sequence>MIQIQKLVGKGEEMLAKEMVDEAKVYLTKAKEINIELGDKMAEALILESFGHCYQHEGDYEKALKMTSDAIAIFKQQSGTTGQAGNANGLGHLGTIYSKLGRYKEAIACQKKAIEILLILGDDPNALGTTYGNMGVTHNRIKEPRKAIELSQEAYRISQKTGNKVEEARSLHNIGDAYNQLGQPRKSISYCKKSARIWTEIGNKRNASVSYGVLATSYHKLGKMETSERYSKMCIDTNLHMKQFHDLAIAYGNRGLMYYDVALEKFLSSGDAKESFESSIENFKLAIESTDTILASLSVDKNKTAFADKFYRWHNSLTAPFNLLGRSTAALLFLDLGRAKILRQLAYNEVENQVEDKGQSSFELTWLAIENEKEKERICVLSKEIQLAESNAAVLFYNFNNAKILTIWVLDANGCVSLKTSDPRGMFTTAQEELEDNVTEVLQKASVGFSRGYSFLKPSPLFDVQNAKKSIPKHALNQEKAEATGHNDKEANDIKSKPECRSPAVRADESRERLAKETRSLLYRALITPVKSLINGKKLIIVPDGCLFFAPFSSFIDENGCLLSEEYQIQTIPSVYVLAMGMQSSSNRRIGNSLFVGNPECVQLPSLPSAAREVEYLASLLDAKPLTGRMATKRKILELMSKASIIHIASHGHEGTGHIFLASESNKPNDGTYSTSSSDLLTQSDVLQCKLSARLVVLSCCHSGMGNLSSEGVLGIARSFLGAGASSILVTLWTIDDEFTKQFMEVFYEKILEEKSVCLALKETMNIFQRSGQYTSFLYWAAFQILGEDVSFTKLEIEEIRGNNKKIMASN</sequence>
<organism evidence="2 3">
    <name type="scientific">Paramuricea clavata</name>
    <name type="common">Red gorgonian</name>
    <name type="synonym">Violescent sea-whip</name>
    <dbReference type="NCBI Taxonomy" id="317549"/>
    <lineage>
        <taxon>Eukaryota</taxon>
        <taxon>Metazoa</taxon>
        <taxon>Cnidaria</taxon>
        <taxon>Anthozoa</taxon>
        <taxon>Octocorallia</taxon>
        <taxon>Malacalcyonacea</taxon>
        <taxon>Plexauridae</taxon>
        <taxon>Paramuricea</taxon>
    </lineage>
</organism>
<dbReference type="AlphaFoldDB" id="A0A6S7GZP6"/>
<accession>A0A6S7GZP6</accession>
<comment type="caution">
    <text evidence="2">The sequence shown here is derived from an EMBL/GenBank/DDBJ whole genome shotgun (WGS) entry which is preliminary data.</text>
</comment>
<dbReference type="SUPFAM" id="SSF48452">
    <property type="entry name" value="TPR-like"/>
    <property type="match status" value="2"/>
</dbReference>
<dbReference type="PANTHER" id="PTHR10098:SF108">
    <property type="entry name" value="TETRATRICOPEPTIDE REPEAT PROTEIN 28"/>
    <property type="match status" value="1"/>
</dbReference>
<evidence type="ECO:0000313" key="3">
    <source>
        <dbReference type="Proteomes" id="UP001152795"/>
    </source>
</evidence>
<feature type="domain" description="CHAT" evidence="1">
    <location>
        <begin position="520"/>
        <end position="787"/>
    </location>
</feature>
<dbReference type="InterPro" id="IPR019734">
    <property type="entry name" value="TPR_rpt"/>
</dbReference>